<keyword evidence="4" id="KW-1185">Reference proteome</keyword>
<evidence type="ECO:0000259" key="2">
    <source>
        <dbReference type="Pfam" id="PF02780"/>
    </source>
</evidence>
<name>A0A1C3ZY07_9BACT</name>
<sequence length="119" mass="13239">MFKDTISVSTIKDTAVSDRGVNLALLQKAFRPMQEARWMAATYETLFPLDEVLIYDTVRRHGKCLVFTEEPVNNSFAQALTGRIQQICFRQLDAPVQIPRRHGSANSVAEGASGSHDDA</sequence>
<gene>
    <name evidence="3" type="ORF">GA0116948_101606</name>
</gene>
<dbReference type="Proteomes" id="UP000242818">
    <property type="component" value="Unassembled WGS sequence"/>
</dbReference>
<evidence type="ECO:0000256" key="1">
    <source>
        <dbReference type="SAM" id="MobiDB-lite"/>
    </source>
</evidence>
<dbReference type="AlphaFoldDB" id="A0A1C3ZY07"/>
<protein>
    <submittedName>
        <fullName evidence="3">Transketolase, C-terminal domain</fullName>
    </submittedName>
</protein>
<proteinExistence type="predicted"/>
<reference evidence="3 4" key="1">
    <citation type="submission" date="2016-08" db="EMBL/GenBank/DDBJ databases">
        <authorList>
            <person name="Seilhamer J.J."/>
        </authorList>
    </citation>
    <scope>NUCLEOTIDE SEQUENCE [LARGE SCALE GENOMIC DNA]</scope>
    <source>
        <strain evidence="3 4">A37T2</strain>
    </source>
</reference>
<dbReference type="Pfam" id="PF02780">
    <property type="entry name" value="Transketolase_C"/>
    <property type="match status" value="1"/>
</dbReference>
<organism evidence="3 4">
    <name type="scientific">Chitinophaga costaii</name>
    <dbReference type="NCBI Taxonomy" id="1335309"/>
    <lineage>
        <taxon>Bacteria</taxon>
        <taxon>Pseudomonadati</taxon>
        <taxon>Bacteroidota</taxon>
        <taxon>Chitinophagia</taxon>
        <taxon>Chitinophagales</taxon>
        <taxon>Chitinophagaceae</taxon>
        <taxon>Chitinophaga</taxon>
    </lineage>
</organism>
<dbReference type="SUPFAM" id="SSF52922">
    <property type="entry name" value="TK C-terminal domain-like"/>
    <property type="match status" value="1"/>
</dbReference>
<dbReference type="EMBL" id="FMAR01000001">
    <property type="protein sequence ID" value="SCB87284.1"/>
    <property type="molecule type" value="Genomic_DNA"/>
</dbReference>
<evidence type="ECO:0000313" key="3">
    <source>
        <dbReference type="EMBL" id="SCB87284.1"/>
    </source>
</evidence>
<feature type="region of interest" description="Disordered" evidence="1">
    <location>
        <begin position="100"/>
        <end position="119"/>
    </location>
</feature>
<dbReference type="Gene3D" id="3.40.50.920">
    <property type="match status" value="1"/>
</dbReference>
<feature type="domain" description="Transketolase C-terminal" evidence="2">
    <location>
        <begin position="45"/>
        <end position="97"/>
    </location>
</feature>
<accession>A0A1C3ZY07</accession>
<evidence type="ECO:0000313" key="4">
    <source>
        <dbReference type="Proteomes" id="UP000242818"/>
    </source>
</evidence>
<dbReference type="InterPro" id="IPR033248">
    <property type="entry name" value="Transketolase_C"/>
</dbReference>
<dbReference type="STRING" id="1335309.GA0116948_101606"/>
<dbReference type="InterPro" id="IPR009014">
    <property type="entry name" value="Transketo_C/PFOR_II"/>
</dbReference>